<feature type="transmembrane region" description="Helical" evidence="1">
    <location>
        <begin position="191"/>
        <end position="212"/>
    </location>
</feature>
<keyword evidence="1" id="KW-0812">Transmembrane</keyword>
<dbReference type="Pfam" id="PF02517">
    <property type="entry name" value="Rce1-like"/>
    <property type="match status" value="1"/>
</dbReference>
<dbReference type="PANTHER" id="PTHR35797">
    <property type="entry name" value="PROTEASE-RELATED"/>
    <property type="match status" value="1"/>
</dbReference>
<name>A0A0F9WHP5_9ZZZZ</name>
<dbReference type="EMBL" id="LAZR01000001">
    <property type="protein sequence ID" value="KKO12038.1"/>
    <property type="molecule type" value="Genomic_DNA"/>
</dbReference>
<feature type="transmembrane region" description="Helical" evidence="1">
    <location>
        <begin position="7"/>
        <end position="29"/>
    </location>
</feature>
<organism evidence="3">
    <name type="scientific">marine sediment metagenome</name>
    <dbReference type="NCBI Taxonomy" id="412755"/>
    <lineage>
        <taxon>unclassified sequences</taxon>
        <taxon>metagenomes</taxon>
        <taxon>ecological metagenomes</taxon>
    </lineage>
</organism>
<accession>A0A0F9WHP5</accession>
<keyword evidence="1" id="KW-0472">Membrane</keyword>
<dbReference type="InterPro" id="IPR003675">
    <property type="entry name" value="Rce1/LyrA-like_dom"/>
</dbReference>
<feature type="transmembrane region" description="Helical" evidence="1">
    <location>
        <begin position="74"/>
        <end position="97"/>
    </location>
</feature>
<evidence type="ECO:0000256" key="1">
    <source>
        <dbReference type="SAM" id="Phobius"/>
    </source>
</evidence>
<feature type="transmembrane region" description="Helical" evidence="1">
    <location>
        <begin position="249"/>
        <end position="270"/>
    </location>
</feature>
<feature type="domain" description="CAAX prenyl protease 2/Lysostaphin resistance protein A-like" evidence="2">
    <location>
        <begin position="130"/>
        <end position="232"/>
    </location>
</feature>
<dbReference type="GO" id="GO:0004175">
    <property type="term" value="F:endopeptidase activity"/>
    <property type="evidence" value="ECO:0007669"/>
    <property type="project" value="UniProtKB-ARBA"/>
</dbReference>
<reference evidence="3" key="1">
    <citation type="journal article" date="2015" name="Nature">
        <title>Complex archaea that bridge the gap between prokaryotes and eukaryotes.</title>
        <authorList>
            <person name="Spang A."/>
            <person name="Saw J.H."/>
            <person name="Jorgensen S.L."/>
            <person name="Zaremba-Niedzwiedzka K."/>
            <person name="Martijn J."/>
            <person name="Lind A.E."/>
            <person name="van Eijk R."/>
            <person name="Schleper C."/>
            <person name="Guy L."/>
            <person name="Ettema T.J."/>
        </authorList>
    </citation>
    <scope>NUCLEOTIDE SEQUENCE</scope>
</reference>
<evidence type="ECO:0000259" key="2">
    <source>
        <dbReference type="Pfam" id="PF02517"/>
    </source>
</evidence>
<gene>
    <name evidence="3" type="ORF">LCGC14_0000460</name>
</gene>
<dbReference type="PANTHER" id="PTHR35797:SF1">
    <property type="entry name" value="PROTEASE"/>
    <property type="match status" value="1"/>
</dbReference>
<dbReference type="InterPro" id="IPR042150">
    <property type="entry name" value="MmRce1-like"/>
</dbReference>
<keyword evidence="1" id="KW-1133">Transmembrane helix</keyword>
<feature type="transmembrane region" description="Helical" evidence="1">
    <location>
        <begin position="35"/>
        <end position="53"/>
    </location>
</feature>
<dbReference type="GO" id="GO:0080120">
    <property type="term" value="P:CAAX-box protein maturation"/>
    <property type="evidence" value="ECO:0007669"/>
    <property type="project" value="UniProtKB-ARBA"/>
</dbReference>
<evidence type="ECO:0000313" key="3">
    <source>
        <dbReference type="EMBL" id="KKO12038.1"/>
    </source>
</evidence>
<sequence length="282" mass="32093">MKNSKDTTLTLATFFILVVAFYVLGYWLIYRMGQATPLMLSVGAATLVTCLLRKRKLSSLGWQWGKWKHQRTSYLLPLIIALISYLIIWAFGFGEFYNAEFLSSQKESYNLSHWNDISILIFHFGLIATVSFFVSIPSILGEEIGWRGFLVPELAKTMSFTGVGLVSGFVWALFHWPLIILGLYGNDVTPLYYQLFVFSVFITATGIIMAYFRIKTNSLWPAVIYHASSNIFIQKLFTPITVTNSNSAWYIDEFGAVIAFVATCVALYFLRKGNAEFKFVRT</sequence>
<protein>
    <recommendedName>
        <fullName evidence="2">CAAX prenyl protease 2/Lysostaphin resistance protein A-like domain-containing protein</fullName>
    </recommendedName>
</protein>
<proteinExistence type="predicted"/>
<feature type="transmembrane region" description="Helical" evidence="1">
    <location>
        <begin position="219"/>
        <end position="237"/>
    </location>
</feature>
<comment type="caution">
    <text evidence="3">The sequence shown here is derived from an EMBL/GenBank/DDBJ whole genome shotgun (WGS) entry which is preliminary data.</text>
</comment>
<feature type="transmembrane region" description="Helical" evidence="1">
    <location>
        <begin position="160"/>
        <end position="185"/>
    </location>
</feature>
<feature type="transmembrane region" description="Helical" evidence="1">
    <location>
        <begin position="117"/>
        <end position="140"/>
    </location>
</feature>
<dbReference type="AlphaFoldDB" id="A0A0F9WHP5"/>